<evidence type="ECO:0000313" key="7">
    <source>
        <dbReference type="EMBL" id="TVY80519.1"/>
    </source>
</evidence>
<evidence type="ECO:0000313" key="8">
    <source>
        <dbReference type="Proteomes" id="UP000469558"/>
    </source>
</evidence>
<dbReference type="InterPro" id="IPR013244">
    <property type="entry name" value="Sec39_domain"/>
</dbReference>
<keyword evidence="8" id="KW-1185">Reference proteome</keyword>
<dbReference type="PANTHER" id="PTHR40787">
    <property type="entry name" value="SECRETED PROTEIN"/>
    <property type="match status" value="1"/>
</dbReference>
<name>A0A8T9C4A8_9HELO</name>
<protein>
    <submittedName>
        <fullName evidence="7">Protein transport protein sec39</fullName>
    </submittedName>
</protein>
<dbReference type="OrthoDB" id="3434013at2759"/>
<keyword evidence="2" id="KW-0813">Transport</keyword>
<dbReference type="GO" id="GO:0015031">
    <property type="term" value="P:protein transport"/>
    <property type="evidence" value="ECO:0007669"/>
    <property type="project" value="UniProtKB-KW"/>
</dbReference>
<evidence type="ECO:0000256" key="4">
    <source>
        <dbReference type="ARBA" id="ARBA00022927"/>
    </source>
</evidence>
<proteinExistence type="predicted"/>
<reference evidence="7 8" key="1">
    <citation type="submission" date="2018-05" db="EMBL/GenBank/DDBJ databases">
        <title>Genome sequencing and assembly of the regulated plant pathogen Lachnellula willkommii and related sister species for the development of diagnostic species identification markers.</title>
        <authorList>
            <person name="Giroux E."/>
            <person name="Bilodeau G."/>
        </authorList>
    </citation>
    <scope>NUCLEOTIDE SEQUENCE [LARGE SCALE GENOMIC DNA]</scope>
    <source>
        <strain evidence="7 8">CBS 268.59</strain>
    </source>
</reference>
<accession>A0A8T9C4A8</accession>
<gene>
    <name evidence="7" type="primary">sec39</name>
    <name evidence="7" type="ORF">LSUE1_G002546</name>
</gene>
<feature type="region of interest" description="Disordered" evidence="5">
    <location>
        <begin position="866"/>
        <end position="890"/>
    </location>
</feature>
<dbReference type="GO" id="GO:0006890">
    <property type="term" value="P:retrograde vesicle-mediated transport, Golgi to endoplasmic reticulum"/>
    <property type="evidence" value="ECO:0007669"/>
    <property type="project" value="InterPro"/>
</dbReference>
<feature type="compositionally biased region" description="Polar residues" evidence="5">
    <location>
        <begin position="823"/>
        <end position="832"/>
    </location>
</feature>
<dbReference type="PANTHER" id="PTHR40787:SF3">
    <property type="entry name" value="PROTEIN TRANSPORT PROTEIN SEC39"/>
    <property type="match status" value="1"/>
</dbReference>
<evidence type="ECO:0000256" key="5">
    <source>
        <dbReference type="SAM" id="MobiDB-lite"/>
    </source>
</evidence>
<evidence type="ECO:0000256" key="3">
    <source>
        <dbReference type="ARBA" id="ARBA00022824"/>
    </source>
</evidence>
<keyword evidence="4" id="KW-0653">Protein transport</keyword>
<evidence type="ECO:0000256" key="1">
    <source>
        <dbReference type="ARBA" id="ARBA00004240"/>
    </source>
</evidence>
<feature type="domain" description="Sec39" evidence="6">
    <location>
        <begin position="12"/>
        <end position="804"/>
    </location>
</feature>
<feature type="region of interest" description="Disordered" evidence="5">
    <location>
        <begin position="793"/>
        <end position="838"/>
    </location>
</feature>
<dbReference type="Pfam" id="PF08314">
    <property type="entry name" value="Sec39"/>
    <property type="match status" value="1"/>
</dbReference>
<comment type="caution">
    <text evidence="7">The sequence shown here is derived from an EMBL/GenBank/DDBJ whole genome shotgun (WGS) entry which is preliminary data.</text>
</comment>
<evidence type="ECO:0000256" key="2">
    <source>
        <dbReference type="ARBA" id="ARBA00022448"/>
    </source>
</evidence>
<comment type="subcellular location">
    <subcellularLocation>
        <location evidence="1">Endoplasmic reticulum</location>
    </subcellularLocation>
</comment>
<dbReference type="GO" id="GO:0005783">
    <property type="term" value="C:endoplasmic reticulum"/>
    <property type="evidence" value="ECO:0007669"/>
    <property type="project" value="UniProtKB-SubCell"/>
</dbReference>
<keyword evidence="3" id="KW-0256">Endoplasmic reticulum</keyword>
<organism evidence="7 8">
    <name type="scientific">Lachnellula suecica</name>
    <dbReference type="NCBI Taxonomy" id="602035"/>
    <lineage>
        <taxon>Eukaryota</taxon>
        <taxon>Fungi</taxon>
        <taxon>Dikarya</taxon>
        <taxon>Ascomycota</taxon>
        <taxon>Pezizomycotina</taxon>
        <taxon>Leotiomycetes</taxon>
        <taxon>Helotiales</taxon>
        <taxon>Lachnaceae</taxon>
        <taxon>Lachnellula</taxon>
    </lineage>
</organism>
<dbReference type="Proteomes" id="UP000469558">
    <property type="component" value="Unassembled WGS sequence"/>
</dbReference>
<sequence length="929" mass="103086">MAGSETSPAKVVLLAVQLARKADIPTLKTLIAQHPKPLHRELVLRILLSHLPETTESSKYVPLLEDLVTGEISEESDHPVDKQALDDLSEVEAQKKVRKLHLLHLKWPYAPEDDPADPFVCFLVLRALQIDDSTGLINQLPGLLGPFLHLSTYLRTWTISSVLPLVRLNYDYRPGIITLITIPEFELLDDKAGVELLLSRTGKDEARDNVPNVGRDLQGLIGPWMYGDTRWKRRKLRENSSIQMQMLTPLDGIPVANERCIAWEEVFQWITEKAINSWKVAVGAVEQWDGPGDSDFGSYGDGVTWLDEEDQQHLERRYARAAIASAYLISEESMEALNGINRILSRIITLMDQDRIPTLQAAGALLSPVSGLENILLGRNAVHLRNDLLSDQNTLTSPKGASIRHNFTLRRAGELVLLQHEWEQEQELSRIMMCVDNGPKEDDKFWVRLRNEILWLRSWGAEELSEGADVNATSGRGIFGKLSKDFVEAEILQKLLKNDRFALAKSIYETSPDRPLSKEALVQAVISAAMNAYDNATNANKTRGGVKRSFDILNAFPDSLQGSLDQVQLSQLLELTHNIGQYRLVFKQGEPFKPVTLRVHGDPISIIGKLLDQNPRSYTKINDFIDMGRTMVKAGLTVRDVTGRARPLDAEQIAEQQSIAEKRVVSMCVDAALAEDDFETGYSYVVTRLKRIAGPAQSRTPEAASQQSGLLAEVAPKTMDDWSWRAALQAGKYRRTEFTTKPTHLGNASGNPEIRHLEQRMECLAQALRLAPKATLQEIINVFRRCEEELETQTKREAEQEAAWDAQGDDQAMPGGYADTPVRRNQTTSGSSRAAEEAPMSLFDLSKASISRAQSGLAALSAARSTGGYRNPSAATRTSDDGSRVGTPDSAAIKNTTRKRDQLKNAAVGGLATGIGWLVGAKPIQDEEH</sequence>
<dbReference type="AlphaFoldDB" id="A0A8T9C4A8"/>
<evidence type="ECO:0000259" key="6">
    <source>
        <dbReference type="Pfam" id="PF08314"/>
    </source>
</evidence>
<dbReference type="EMBL" id="QGMK01000668">
    <property type="protein sequence ID" value="TVY80519.1"/>
    <property type="molecule type" value="Genomic_DNA"/>
</dbReference>